<protein>
    <submittedName>
        <fullName evidence="2">Uncharacterized protein</fullName>
    </submittedName>
</protein>
<reference evidence="2 4" key="3">
    <citation type="submission" date="2019-07" db="EMBL/GenBank/DDBJ databases">
        <title>Whole genome shotgun sequence of Methylobacterium oxalidis NBRC 107715.</title>
        <authorList>
            <person name="Hosoyama A."/>
            <person name="Uohara A."/>
            <person name="Ohji S."/>
            <person name="Ichikawa N."/>
        </authorList>
    </citation>
    <scope>NUCLEOTIDE SEQUENCE [LARGE SCALE GENOMIC DNA]</scope>
    <source>
        <strain evidence="2 4">NBRC 107715</strain>
    </source>
</reference>
<accession>A0A512J6R3</accession>
<evidence type="ECO:0000313" key="2">
    <source>
        <dbReference type="EMBL" id="GEP05623.1"/>
    </source>
</evidence>
<evidence type="ECO:0000313" key="4">
    <source>
        <dbReference type="Proteomes" id="UP000321960"/>
    </source>
</evidence>
<dbReference type="Proteomes" id="UP000321960">
    <property type="component" value="Unassembled WGS sequence"/>
</dbReference>
<keyword evidence="1" id="KW-1133">Transmembrane helix</keyword>
<dbReference type="EMBL" id="BJZU01000073">
    <property type="protein sequence ID" value="GEP05623.1"/>
    <property type="molecule type" value="Genomic_DNA"/>
</dbReference>
<evidence type="ECO:0000256" key="1">
    <source>
        <dbReference type="SAM" id="Phobius"/>
    </source>
</evidence>
<feature type="transmembrane region" description="Helical" evidence="1">
    <location>
        <begin position="48"/>
        <end position="67"/>
    </location>
</feature>
<proteinExistence type="predicted"/>
<keyword evidence="1" id="KW-0812">Transmembrane</keyword>
<sequence>MPECHASERRWQMVSDTAALIIIIVLNVAVCGFVGYDLWKSEPINPLLWVAVGPLVLILVLQLGAWWRSTITREHPRERS</sequence>
<name>A0A512J6R3_9HYPH</name>
<dbReference type="Proteomes" id="UP001156856">
    <property type="component" value="Unassembled WGS sequence"/>
</dbReference>
<reference evidence="3" key="4">
    <citation type="submission" date="2023-01" db="EMBL/GenBank/DDBJ databases">
        <title>Draft genome sequence of Methylobacterium oxalidis strain NBRC 107715.</title>
        <authorList>
            <person name="Sun Q."/>
            <person name="Mori K."/>
        </authorList>
    </citation>
    <scope>NUCLEOTIDE SEQUENCE</scope>
    <source>
        <strain evidence="3">NBRC 107715</strain>
    </source>
</reference>
<reference evidence="3" key="1">
    <citation type="journal article" date="2014" name="Int. J. Syst. Evol. Microbiol.">
        <title>Complete genome of a new Firmicutes species belonging to the dominant human colonic microbiota ('Ruminococcus bicirculans') reveals two chromosomes and a selective capacity to utilize plant glucans.</title>
        <authorList>
            <consortium name="NISC Comparative Sequencing Program"/>
            <person name="Wegmann U."/>
            <person name="Louis P."/>
            <person name="Goesmann A."/>
            <person name="Henrissat B."/>
            <person name="Duncan S.H."/>
            <person name="Flint H.J."/>
        </authorList>
    </citation>
    <scope>NUCLEOTIDE SEQUENCE</scope>
    <source>
        <strain evidence="3">NBRC 107715</strain>
    </source>
</reference>
<evidence type="ECO:0000313" key="5">
    <source>
        <dbReference type="Proteomes" id="UP001156856"/>
    </source>
</evidence>
<evidence type="ECO:0000313" key="3">
    <source>
        <dbReference type="EMBL" id="GLS65397.1"/>
    </source>
</evidence>
<dbReference type="EMBL" id="BSPK01000072">
    <property type="protein sequence ID" value="GLS65397.1"/>
    <property type="molecule type" value="Genomic_DNA"/>
</dbReference>
<reference evidence="5" key="2">
    <citation type="journal article" date="2019" name="Int. J. Syst. Evol. Microbiol.">
        <title>The Global Catalogue of Microorganisms (GCM) 10K type strain sequencing project: providing services to taxonomists for standard genome sequencing and annotation.</title>
        <authorList>
            <consortium name="The Broad Institute Genomics Platform"/>
            <consortium name="The Broad Institute Genome Sequencing Center for Infectious Disease"/>
            <person name="Wu L."/>
            <person name="Ma J."/>
        </authorList>
    </citation>
    <scope>NUCLEOTIDE SEQUENCE [LARGE SCALE GENOMIC DNA]</scope>
    <source>
        <strain evidence="5">NBRC 107715</strain>
    </source>
</reference>
<keyword evidence="5" id="KW-1185">Reference proteome</keyword>
<dbReference type="AlphaFoldDB" id="A0A512J6R3"/>
<organism evidence="2 4">
    <name type="scientific">Methylobacterium oxalidis</name>
    <dbReference type="NCBI Taxonomy" id="944322"/>
    <lineage>
        <taxon>Bacteria</taxon>
        <taxon>Pseudomonadati</taxon>
        <taxon>Pseudomonadota</taxon>
        <taxon>Alphaproteobacteria</taxon>
        <taxon>Hyphomicrobiales</taxon>
        <taxon>Methylobacteriaceae</taxon>
        <taxon>Methylobacterium</taxon>
    </lineage>
</organism>
<keyword evidence="1" id="KW-0472">Membrane</keyword>
<feature type="transmembrane region" description="Helical" evidence="1">
    <location>
        <begin position="17"/>
        <end position="36"/>
    </location>
</feature>
<comment type="caution">
    <text evidence="2">The sequence shown here is derived from an EMBL/GenBank/DDBJ whole genome shotgun (WGS) entry which is preliminary data.</text>
</comment>
<gene>
    <name evidence="3" type="ORF">GCM10007888_37790</name>
    <name evidence="2" type="ORF">MOX02_36610</name>
</gene>